<dbReference type="Proteomes" id="UP001165082">
    <property type="component" value="Unassembled WGS sequence"/>
</dbReference>
<dbReference type="Pfam" id="PF00097">
    <property type="entry name" value="zf-C3HC4"/>
    <property type="match status" value="1"/>
</dbReference>
<dbReference type="PROSITE" id="PS50089">
    <property type="entry name" value="ZF_RING_2"/>
    <property type="match status" value="1"/>
</dbReference>
<evidence type="ECO:0000256" key="4">
    <source>
        <dbReference type="PROSITE-ProRule" id="PRU00175"/>
    </source>
</evidence>
<dbReference type="InterPro" id="IPR018957">
    <property type="entry name" value="Znf_C3HC4_RING-type"/>
</dbReference>
<protein>
    <recommendedName>
        <fullName evidence="5">RING-type domain-containing protein</fullName>
    </recommendedName>
</protein>
<comment type="caution">
    <text evidence="6">The sequence shown here is derived from an EMBL/GenBank/DDBJ whole genome shotgun (WGS) entry which is preliminary data.</text>
</comment>
<keyword evidence="1" id="KW-0479">Metal-binding</keyword>
<sequence length="186" mass="20181">MDAAAANQGLAVAAAHTTVEKHHCAICLEDYAQWSMVVTCPLQHSFCKSCAGQLVHGALTPKCPMCRTPMMQPTYYAPNAFAAPKRLPDMSLQEYMTVDLTGPDPLPAGITTLQAVLMVARREAEQGAFTLRQLCQPHIIAELKACTGRLQGAYPDATVRQTLRELRIAGAVDYHNGARGRYVLVA</sequence>
<proteinExistence type="predicted"/>
<dbReference type="SMART" id="SM00184">
    <property type="entry name" value="RING"/>
    <property type="match status" value="1"/>
</dbReference>
<evidence type="ECO:0000313" key="6">
    <source>
        <dbReference type="EMBL" id="GMH49515.1"/>
    </source>
</evidence>
<evidence type="ECO:0000256" key="1">
    <source>
        <dbReference type="ARBA" id="ARBA00022723"/>
    </source>
</evidence>
<evidence type="ECO:0000259" key="5">
    <source>
        <dbReference type="PROSITE" id="PS50089"/>
    </source>
</evidence>
<feature type="domain" description="RING-type" evidence="5">
    <location>
        <begin position="24"/>
        <end position="67"/>
    </location>
</feature>
<dbReference type="InterPro" id="IPR013083">
    <property type="entry name" value="Znf_RING/FYVE/PHD"/>
</dbReference>
<keyword evidence="2 4" id="KW-0863">Zinc-finger</keyword>
<gene>
    <name evidence="6" type="ORF">TrRE_jg745</name>
</gene>
<accession>A0A9W6ZFP4</accession>
<dbReference type="GO" id="GO:0008270">
    <property type="term" value="F:zinc ion binding"/>
    <property type="evidence" value="ECO:0007669"/>
    <property type="project" value="UniProtKB-KW"/>
</dbReference>
<keyword evidence="7" id="KW-1185">Reference proteome</keyword>
<dbReference type="SUPFAM" id="SSF57850">
    <property type="entry name" value="RING/U-box"/>
    <property type="match status" value="1"/>
</dbReference>
<evidence type="ECO:0000256" key="2">
    <source>
        <dbReference type="ARBA" id="ARBA00022771"/>
    </source>
</evidence>
<reference evidence="6" key="1">
    <citation type="submission" date="2022-07" db="EMBL/GenBank/DDBJ databases">
        <title>Genome analysis of Parmales, a sister group of diatoms, reveals the evolutionary specialization of diatoms from phago-mixotrophs to photoautotrophs.</title>
        <authorList>
            <person name="Ban H."/>
            <person name="Sato S."/>
            <person name="Yoshikawa S."/>
            <person name="Kazumasa Y."/>
            <person name="Nakamura Y."/>
            <person name="Ichinomiya M."/>
            <person name="Saitoh K."/>
            <person name="Sato N."/>
            <person name="Blanc-Mathieu R."/>
            <person name="Endo H."/>
            <person name="Kuwata A."/>
            <person name="Ogata H."/>
        </authorList>
    </citation>
    <scope>NUCLEOTIDE SEQUENCE</scope>
</reference>
<organism evidence="6 7">
    <name type="scientific">Triparma retinervis</name>
    <dbReference type="NCBI Taxonomy" id="2557542"/>
    <lineage>
        <taxon>Eukaryota</taxon>
        <taxon>Sar</taxon>
        <taxon>Stramenopiles</taxon>
        <taxon>Ochrophyta</taxon>
        <taxon>Bolidophyceae</taxon>
        <taxon>Parmales</taxon>
        <taxon>Triparmaceae</taxon>
        <taxon>Triparma</taxon>
    </lineage>
</organism>
<name>A0A9W6ZFP4_9STRA</name>
<evidence type="ECO:0000313" key="7">
    <source>
        <dbReference type="Proteomes" id="UP001165082"/>
    </source>
</evidence>
<dbReference type="InterPro" id="IPR001841">
    <property type="entry name" value="Znf_RING"/>
</dbReference>
<dbReference type="EMBL" id="BRXZ01004470">
    <property type="protein sequence ID" value="GMH49515.1"/>
    <property type="molecule type" value="Genomic_DNA"/>
</dbReference>
<dbReference type="Gene3D" id="3.30.40.10">
    <property type="entry name" value="Zinc/RING finger domain, C3HC4 (zinc finger)"/>
    <property type="match status" value="1"/>
</dbReference>
<dbReference type="OrthoDB" id="21204at2759"/>
<keyword evidence="3" id="KW-0862">Zinc</keyword>
<dbReference type="AlphaFoldDB" id="A0A9W6ZFP4"/>
<evidence type="ECO:0000256" key="3">
    <source>
        <dbReference type="ARBA" id="ARBA00022833"/>
    </source>
</evidence>